<comment type="caution">
    <text evidence="2">The sequence shown here is derived from an EMBL/GenBank/DDBJ whole genome shotgun (WGS) entry which is preliminary data.</text>
</comment>
<evidence type="ECO:0000313" key="2">
    <source>
        <dbReference type="EMBL" id="KAF6756106.1"/>
    </source>
</evidence>
<sequence length="265" mass="28844">MSSPYFHPGKRIPFACVRAADIGTVGTGCTRQEEKGGGGRKRSAAAVAVTKEIGAISQFAKWGTGEKMAGHGPRESSPGPSNVLLILTSQTMASRIQYPCVAPRSNLVSTYKVIIGPTFANFCRHPTCRHSDRPTDRPTDTPTFQSRHVLNTSWSQIHDRDILPSNESRQAGSGRLRSSLGYKAGPRRSVCVTTVSSVIEKIDFARSALTRLERPERTIAVGLPTLMWRVLHEASFPAGGHRETESPKRHHQVATDISVLSLPPP</sequence>
<dbReference type="Proteomes" id="UP000521943">
    <property type="component" value="Unassembled WGS sequence"/>
</dbReference>
<accession>A0A8H6I2C4</accession>
<keyword evidence="3" id="KW-1185">Reference proteome</keyword>
<organism evidence="2 3">
    <name type="scientific">Ephemerocybe angulata</name>
    <dbReference type="NCBI Taxonomy" id="980116"/>
    <lineage>
        <taxon>Eukaryota</taxon>
        <taxon>Fungi</taxon>
        <taxon>Dikarya</taxon>
        <taxon>Basidiomycota</taxon>
        <taxon>Agaricomycotina</taxon>
        <taxon>Agaricomycetes</taxon>
        <taxon>Agaricomycetidae</taxon>
        <taxon>Agaricales</taxon>
        <taxon>Agaricineae</taxon>
        <taxon>Psathyrellaceae</taxon>
        <taxon>Ephemerocybe</taxon>
    </lineage>
</organism>
<evidence type="ECO:0000256" key="1">
    <source>
        <dbReference type="SAM" id="MobiDB-lite"/>
    </source>
</evidence>
<evidence type="ECO:0000313" key="3">
    <source>
        <dbReference type="Proteomes" id="UP000521943"/>
    </source>
</evidence>
<proteinExistence type="predicted"/>
<protein>
    <submittedName>
        <fullName evidence="2">Uncharacterized protein</fullName>
    </submittedName>
</protein>
<dbReference type="EMBL" id="JACGCI010000027">
    <property type="protein sequence ID" value="KAF6756106.1"/>
    <property type="molecule type" value="Genomic_DNA"/>
</dbReference>
<feature type="region of interest" description="Disordered" evidence="1">
    <location>
        <begin position="238"/>
        <end position="265"/>
    </location>
</feature>
<reference evidence="2 3" key="1">
    <citation type="submission" date="2020-07" db="EMBL/GenBank/DDBJ databases">
        <title>Comparative genomics of pyrophilous fungi reveals a link between fire events and developmental genes.</title>
        <authorList>
            <consortium name="DOE Joint Genome Institute"/>
            <person name="Steindorff A.S."/>
            <person name="Carver A."/>
            <person name="Calhoun S."/>
            <person name="Stillman K."/>
            <person name="Liu H."/>
            <person name="Lipzen A."/>
            <person name="Pangilinan J."/>
            <person name="Labutti K."/>
            <person name="Bruns T.D."/>
            <person name="Grigoriev I.V."/>
        </authorList>
    </citation>
    <scope>NUCLEOTIDE SEQUENCE [LARGE SCALE GENOMIC DNA]</scope>
    <source>
        <strain evidence="2 3">CBS 144469</strain>
    </source>
</reference>
<name>A0A8H6I2C4_9AGAR</name>
<gene>
    <name evidence="2" type="ORF">DFP72DRAFT_846874</name>
</gene>
<dbReference type="AlphaFoldDB" id="A0A8H6I2C4"/>
<feature type="region of interest" description="Disordered" evidence="1">
    <location>
        <begin position="160"/>
        <end position="180"/>
    </location>
</feature>